<evidence type="ECO:0000256" key="1">
    <source>
        <dbReference type="ARBA" id="ARBA00004429"/>
    </source>
</evidence>
<dbReference type="STRING" id="1172194.WQQ_14260"/>
<dbReference type="AlphaFoldDB" id="I7ZHA9"/>
<dbReference type="InterPro" id="IPR011701">
    <property type="entry name" value="MFS"/>
</dbReference>
<keyword evidence="8 9" id="KW-0472">Membrane</keyword>
<dbReference type="PATRIC" id="fig|1172194.4.peg.1373"/>
<comment type="caution">
    <text evidence="11">The sequence shown here is derived from an EMBL/GenBank/DDBJ whole genome shotgun (WGS) entry which is preliminary data.</text>
</comment>
<evidence type="ECO:0000256" key="8">
    <source>
        <dbReference type="ARBA" id="ARBA00023136"/>
    </source>
</evidence>
<keyword evidence="6 9" id="KW-0812">Transmembrane</keyword>
<dbReference type="Gene3D" id="1.20.1250.20">
    <property type="entry name" value="MFS general substrate transporter like domains"/>
    <property type="match status" value="1"/>
</dbReference>
<protein>
    <submittedName>
        <fullName evidence="11">EmrB/QacA family drug resistance transporter</fullName>
    </submittedName>
</protein>
<dbReference type="Gene3D" id="1.20.1720.10">
    <property type="entry name" value="Multidrug resistance protein D"/>
    <property type="match status" value="1"/>
</dbReference>
<dbReference type="NCBIfam" id="TIGR00711">
    <property type="entry name" value="efflux_EmrB"/>
    <property type="match status" value="1"/>
</dbReference>
<evidence type="ECO:0000313" key="12">
    <source>
        <dbReference type="Proteomes" id="UP000003704"/>
    </source>
</evidence>
<dbReference type="PROSITE" id="PS50850">
    <property type="entry name" value="MFS"/>
    <property type="match status" value="1"/>
</dbReference>
<feature type="domain" description="Major facilitator superfamily (MFS) profile" evidence="10">
    <location>
        <begin position="28"/>
        <end position="515"/>
    </location>
</feature>
<evidence type="ECO:0000256" key="9">
    <source>
        <dbReference type="SAM" id="Phobius"/>
    </source>
</evidence>
<dbReference type="PANTHER" id="PTHR42718:SF9">
    <property type="entry name" value="MAJOR FACILITATOR SUPERFAMILY MULTIDRUG TRANSPORTER MFSC"/>
    <property type="match status" value="1"/>
</dbReference>
<reference evidence="11 12" key="1">
    <citation type="journal article" date="2012" name="J. Bacteriol.">
        <title>Genome Sequence of n-Alkane-Degrading Hydrocarboniphaga effusa Strain AP103T (ATCC BAA-332T).</title>
        <authorList>
            <person name="Chang H.K."/>
            <person name="Zylstra G.J."/>
            <person name="Chae J.C."/>
        </authorList>
    </citation>
    <scope>NUCLEOTIDE SEQUENCE [LARGE SCALE GENOMIC DNA]</scope>
    <source>
        <strain evidence="11 12">AP103</strain>
    </source>
</reference>
<feature type="transmembrane region" description="Helical" evidence="9">
    <location>
        <begin position="492"/>
        <end position="510"/>
    </location>
</feature>
<dbReference type="GO" id="GO:0022857">
    <property type="term" value="F:transmembrane transporter activity"/>
    <property type="evidence" value="ECO:0007669"/>
    <property type="project" value="InterPro"/>
</dbReference>
<evidence type="ECO:0000313" key="11">
    <source>
        <dbReference type="EMBL" id="EIT71289.1"/>
    </source>
</evidence>
<dbReference type="GO" id="GO:0005886">
    <property type="term" value="C:plasma membrane"/>
    <property type="evidence" value="ECO:0007669"/>
    <property type="project" value="UniProtKB-SubCell"/>
</dbReference>
<dbReference type="SUPFAM" id="SSF103473">
    <property type="entry name" value="MFS general substrate transporter"/>
    <property type="match status" value="1"/>
</dbReference>
<keyword evidence="3" id="KW-0813">Transport</keyword>
<keyword evidence="7 9" id="KW-1133">Transmembrane helix</keyword>
<dbReference type="GO" id="GO:0015721">
    <property type="term" value="P:bile acid and bile salt transport"/>
    <property type="evidence" value="ECO:0007669"/>
    <property type="project" value="UniProtKB-ARBA"/>
</dbReference>
<feature type="transmembrane region" description="Helical" evidence="9">
    <location>
        <begin position="415"/>
        <end position="433"/>
    </location>
</feature>
<dbReference type="Proteomes" id="UP000003704">
    <property type="component" value="Unassembled WGS sequence"/>
</dbReference>
<name>I7ZHA9_9GAMM</name>
<feature type="transmembrane region" description="Helical" evidence="9">
    <location>
        <begin position="348"/>
        <end position="368"/>
    </location>
</feature>
<feature type="transmembrane region" description="Helical" evidence="9">
    <location>
        <begin position="119"/>
        <end position="141"/>
    </location>
</feature>
<feature type="transmembrane region" description="Helical" evidence="9">
    <location>
        <begin position="92"/>
        <end position="113"/>
    </location>
</feature>
<dbReference type="GO" id="GO:1990961">
    <property type="term" value="P:xenobiotic detoxification by transmembrane export across the plasma membrane"/>
    <property type="evidence" value="ECO:0007669"/>
    <property type="project" value="UniProtKB-ARBA"/>
</dbReference>
<keyword evidence="5" id="KW-0997">Cell inner membrane</keyword>
<dbReference type="CDD" id="cd17503">
    <property type="entry name" value="MFS_LmrB_MDR_like"/>
    <property type="match status" value="1"/>
</dbReference>
<dbReference type="InterPro" id="IPR036259">
    <property type="entry name" value="MFS_trans_sf"/>
</dbReference>
<sequence length="524" mass="55905">MSTSAANPNAGGAAPQAQAAIPGGRALVATALALGTFMQVLDTTIANVSIPTIAGNLGTSTDQGTWVITSFAVANGISVPLTGWLMQRFGVVRTFVASVLLFTIASFLCGAAWSLSSLILFRILQGAVSGPMIPGSQALLISLFPPEKKGSALAIWSMTTLVAPICGPILGGHISDDYSWPWIFYINVPVGLFCAFICWNGLKHRETPTRKIPIDSIGLSLLVLWVGALQIMLDTGKDQDWFSSPVIVAEAIVAGVGFIAFLIWELGEKHPIIDLSLFKNRNFTLGVLVFCVGYGVFFGGVVLLPLWMQTWLGYTATWAGLVAAPSGMVAVLLSPLVGRNIGRVDPRILATIAFIAFGISYFMRAGYTANAEFMDYVLPLLVQGVGMSMFFVAMLTILLDGVPDARLPAASGLSNFLRITAGAFATSITTTFWDRHAALHQTRLAEATSITDPRLQQAMGTLQERGLSEGQSIGALARELANQAYLMSTLDFFWICAWISIASIGLVWLTRRPRGGPAVHAAAD</sequence>
<evidence type="ECO:0000256" key="3">
    <source>
        <dbReference type="ARBA" id="ARBA00022448"/>
    </source>
</evidence>
<feature type="transmembrane region" description="Helical" evidence="9">
    <location>
        <begin position="66"/>
        <end position="85"/>
    </location>
</feature>
<feature type="transmembrane region" description="Helical" evidence="9">
    <location>
        <begin position="380"/>
        <end position="403"/>
    </location>
</feature>
<evidence type="ECO:0000256" key="5">
    <source>
        <dbReference type="ARBA" id="ARBA00022519"/>
    </source>
</evidence>
<evidence type="ECO:0000259" key="10">
    <source>
        <dbReference type="PROSITE" id="PS50850"/>
    </source>
</evidence>
<gene>
    <name evidence="11" type="ORF">WQQ_14260</name>
</gene>
<keyword evidence="4" id="KW-1003">Cell membrane</keyword>
<feature type="transmembrane region" description="Helical" evidence="9">
    <location>
        <begin position="214"/>
        <end position="233"/>
    </location>
</feature>
<feature type="transmembrane region" description="Helical" evidence="9">
    <location>
        <begin position="314"/>
        <end position="336"/>
    </location>
</feature>
<dbReference type="Pfam" id="PF07690">
    <property type="entry name" value="MFS_1"/>
    <property type="match status" value="1"/>
</dbReference>
<comment type="subcellular location">
    <subcellularLocation>
        <location evidence="1">Cell inner membrane</location>
        <topology evidence="1">Multi-pass membrane protein</topology>
    </subcellularLocation>
</comment>
<comment type="similarity">
    <text evidence="2">Belongs to the major facilitator superfamily. EmrB family.</text>
</comment>
<dbReference type="FunFam" id="1.20.1720.10:FF:000002">
    <property type="entry name" value="Multidrug resistance protein B"/>
    <property type="match status" value="1"/>
</dbReference>
<feature type="transmembrane region" description="Helical" evidence="9">
    <location>
        <begin position="245"/>
        <end position="264"/>
    </location>
</feature>
<feature type="transmembrane region" description="Helical" evidence="9">
    <location>
        <begin position="285"/>
        <end position="308"/>
    </location>
</feature>
<evidence type="ECO:0000256" key="6">
    <source>
        <dbReference type="ARBA" id="ARBA00022692"/>
    </source>
</evidence>
<organism evidence="11 12">
    <name type="scientific">Hydrocarboniphaga effusa AP103</name>
    <dbReference type="NCBI Taxonomy" id="1172194"/>
    <lineage>
        <taxon>Bacteria</taxon>
        <taxon>Pseudomonadati</taxon>
        <taxon>Pseudomonadota</taxon>
        <taxon>Gammaproteobacteria</taxon>
        <taxon>Nevskiales</taxon>
        <taxon>Nevskiaceae</taxon>
        <taxon>Hydrocarboniphaga</taxon>
    </lineage>
</organism>
<dbReference type="RefSeq" id="WP_007184380.1">
    <property type="nucleotide sequence ID" value="NZ_AKGD01000001.1"/>
</dbReference>
<dbReference type="InterPro" id="IPR020846">
    <property type="entry name" value="MFS_dom"/>
</dbReference>
<evidence type="ECO:0000256" key="2">
    <source>
        <dbReference type="ARBA" id="ARBA00008537"/>
    </source>
</evidence>
<dbReference type="EMBL" id="AKGD01000001">
    <property type="protein sequence ID" value="EIT71289.1"/>
    <property type="molecule type" value="Genomic_DNA"/>
</dbReference>
<evidence type="ECO:0000256" key="7">
    <source>
        <dbReference type="ARBA" id="ARBA00022989"/>
    </source>
</evidence>
<feature type="transmembrane region" description="Helical" evidence="9">
    <location>
        <begin position="153"/>
        <end position="170"/>
    </location>
</feature>
<evidence type="ECO:0000256" key="4">
    <source>
        <dbReference type="ARBA" id="ARBA00022475"/>
    </source>
</evidence>
<dbReference type="InterPro" id="IPR004638">
    <property type="entry name" value="EmrB-like"/>
</dbReference>
<proteinExistence type="inferred from homology"/>
<accession>I7ZHA9</accession>
<keyword evidence="12" id="KW-1185">Reference proteome</keyword>
<dbReference type="PANTHER" id="PTHR42718">
    <property type="entry name" value="MAJOR FACILITATOR SUPERFAMILY MULTIDRUG TRANSPORTER MFSC"/>
    <property type="match status" value="1"/>
</dbReference>
<feature type="transmembrane region" description="Helical" evidence="9">
    <location>
        <begin position="182"/>
        <end position="202"/>
    </location>
</feature>